<evidence type="ECO:0000313" key="2">
    <source>
        <dbReference type="EMBL" id="KAK5530461.1"/>
    </source>
</evidence>
<comment type="caution">
    <text evidence="2">The sequence shown here is derived from an EMBL/GenBank/DDBJ whole genome shotgun (WGS) entry which is preliminary data.</text>
</comment>
<dbReference type="EMBL" id="JAXLQG010000019">
    <property type="protein sequence ID" value="KAK5530461.1"/>
    <property type="molecule type" value="Genomic_DNA"/>
</dbReference>
<evidence type="ECO:0000256" key="1">
    <source>
        <dbReference type="SAM" id="MobiDB-lite"/>
    </source>
</evidence>
<feature type="region of interest" description="Disordered" evidence="1">
    <location>
        <begin position="248"/>
        <end position="269"/>
    </location>
</feature>
<evidence type="ECO:0000313" key="3">
    <source>
        <dbReference type="Proteomes" id="UP001345827"/>
    </source>
</evidence>
<reference evidence="2 3" key="1">
    <citation type="submission" date="2023-06" db="EMBL/GenBank/DDBJ databases">
        <title>Black Yeasts Isolated from many extreme environments.</title>
        <authorList>
            <person name="Coleine C."/>
            <person name="Stajich J.E."/>
            <person name="Selbmann L."/>
        </authorList>
    </citation>
    <scope>NUCLEOTIDE SEQUENCE [LARGE SCALE GENOMIC DNA]</scope>
    <source>
        <strain evidence="2 3">CCFEE 5887</strain>
    </source>
</reference>
<keyword evidence="3" id="KW-1185">Reference proteome</keyword>
<protein>
    <submittedName>
        <fullName evidence="2">Uncharacterized protein</fullName>
    </submittedName>
</protein>
<name>A0AAV9PWD2_9PEZI</name>
<accession>A0AAV9PWD2</accession>
<proteinExistence type="predicted"/>
<sequence>MADHAEPESHAEAKQADRISKVTTVALENISILEEQLRYLRMHNAITAEVEVALHSLTRSTRTAASSQSQSPLKAASSVLRMLPFPVEYKTTYSAGYLGPNLRHITVPPGRRALVFGFTPSRDMALAWGFICGRVGWIPADVLRLVYGQQQYGSEIWTALSTYDVRTQGFITWKAGENISICKWDMKGNCPMNDWAGQSGAGINLATGDFGRFDIRGLGLEKVDMMAMDCTAYLQGLKVYKEFGSGSSESEEAERKGKESFSQSQESSL</sequence>
<dbReference type="AlphaFoldDB" id="A0AAV9PWD2"/>
<organism evidence="2 3">
    <name type="scientific">Vermiconidia calcicola</name>
    <dbReference type="NCBI Taxonomy" id="1690605"/>
    <lineage>
        <taxon>Eukaryota</taxon>
        <taxon>Fungi</taxon>
        <taxon>Dikarya</taxon>
        <taxon>Ascomycota</taxon>
        <taxon>Pezizomycotina</taxon>
        <taxon>Dothideomycetes</taxon>
        <taxon>Dothideomycetidae</taxon>
        <taxon>Mycosphaerellales</taxon>
        <taxon>Extremaceae</taxon>
        <taxon>Vermiconidia</taxon>
    </lineage>
</organism>
<dbReference type="Proteomes" id="UP001345827">
    <property type="component" value="Unassembled WGS sequence"/>
</dbReference>
<gene>
    <name evidence="2" type="ORF">LTR25_009039</name>
</gene>